<sequence length="87" mass="9219">MRSRQDVDEGDVVGIARRAGLDADALAERVGRTEDGAGGEDDNPDADTAGLSAKPVLYARGSRVTSPPRAWHLSETLTTAIQDDQQV</sequence>
<evidence type="ECO:0000313" key="2">
    <source>
        <dbReference type="EMBL" id="SUP60620.1"/>
    </source>
</evidence>
<feature type="compositionally biased region" description="Basic and acidic residues" evidence="1">
    <location>
        <begin position="26"/>
        <end position="35"/>
    </location>
</feature>
<evidence type="ECO:0000313" key="3">
    <source>
        <dbReference type="Proteomes" id="UP000254150"/>
    </source>
</evidence>
<dbReference type="GeneID" id="95071085"/>
<dbReference type="Proteomes" id="UP000254150">
    <property type="component" value="Unassembled WGS sequence"/>
</dbReference>
<feature type="region of interest" description="Disordered" evidence="1">
    <location>
        <begin position="23"/>
        <end position="52"/>
    </location>
</feature>
<protein>
    <submittedName>
        <fullName evidence="2">Uncharacterized protein</fullName>
    </submittedName>
</protein>
<organism evidence="2 3">
    <name type="scientific">Streptomyces griseus</name>
    <dbReference type="NCBI Taxonomy" id="1911"/>
    <lineage>
        <taxon>Bacteria</taxon>
        <taxon>Bacillati</taxon>
        <taxon>Actinomycetota</taxon>
        <taxon>Actinomycetes</taxon>
        <taxon>Kitasatosporales</taxon>
        <taxon>Streptomycetaceae</taxon>
        <taxon>Streptomyces</taxon>
    </lineage>
</organism>
<accession>A0A380P5Z6</accession>
<dbReference type="EMBL" id="UHID01000007">
    <property type="protein sequence ID" value="SUP60620.1"/>
    <property type="molecule type" value="Genomic_DNA"/>
</dbReference>
<name>A0A380P5Z6_STRGR</name>
<proteinExistence type="predicted"/>
<reference evidence="2 3" key="1">
    <citation type="submission" date="2018-06" db="EMBL/GenBank/DDBJ databases">
        <authorList>
            <consortium name="Pathogen Informatics"/>
            <person name="Doyle S."/>
        </authorList>
    </citation>
    <scope>NUCLEOTIDE SEQUENCE [LARGE SCALE GENOMIC DNA]</scope>
    <source>
        <strain evidence="2 3">NCTC7807</strain>
    </source>
</reference>
<dbReference type="RefSeq" id="WP_100454115.1">
    <property type="nucleotide sequence ID" value="NZ_UHID01000007.1"/>
</dbReference>
<dbReference type="AlphaFoldDB" id="A0A380P5Z6"/>
<gene>
    <name evidence="2" type="ORF">NCTC7807_04691</name>
</gene>
<evidence type="ECO:0000256" key="1">
    <source>
        <dbReference type="SAM" id="MobiDB-lite"/>
    </source>
</evidence>